<reference evidence="5" key="1">
    <citation type="submission" date="2016-10" db="EMBL/GenBank/DDBJ databases">
        <authorList>
            <person name="Varghese N."/>
            <person name="Submissions S."/>
        </authorList>
    </citation>
    <scope>NUCLEOTIDE SEQUENCE [LARGE SCALE GENOMIC DNA]</scope>
    <source>
        <strain evidence="5">DSM 44771</strain>
    </source>
</reference>
<dbReference type="AlphaFoldDB" id="A0A1I6PG19"/>
<dbReference type="Proteomes" id="UP000198852">
    <property type="component" value="Unassembled WGS sequence"/>
</dbReference>
<dbReference type="PANTHER" id="PTHR42856:SF1">
    <property type="entry name" value="ACYL-COENZYME A THIOESTERASE PAAI"/>
    <property type="match status" value="1"/>
</dbReference>
<dbReference type="InterPro" id="IPR003736">
    <property type="entry name" value="PAAI_dom"/>
</dbReference>
<evidence type="ECO:0000313" key="5">
    <source>
        <dbReference type="Proteomes" id="UP000198852"/>
    </source>
</evidence>
<dbReference type="InterPro" id="IPR006683">
    <property type="entry name" value="Thioestr_dom"/>
</dbReference>
<proteinExistence type="inferred from homology"/>
<dbReference type="STRING" id="95161.SAMN05660874_00745"/>
<evidence type="ECO:0000259" key="3">
    <source>
        <dbReference type="Pfam" id="PF03061"/>
    </source>
</evidence>
<dbReference type="CDD" id="cd03443">
    <property type="entry name" value="PaaI_thioesterase"/>
    <property type="match status" value="1"/>
</dbReference>
<dbReference type="EMBL" id="FOZX01000001">
    <property type="protein sequence ID" value="SFS39144.1"/>
    <property type="molecule type" value="Genomic_DNA"/>
</dbReference>
<evidence type="ECO:0000256" key="2">
    <source>
        <dbReference type="ARBA" id="ARBA00022801"/>
    </source>
</evidence>
<dbReference type="GO" id="GO:0016289">
    <property type="term" value="F:acyl-CoA hydrolase activity"/>
    <property type="evidence" value="ECO:0007669"/>
    <property type="project" value="TreeGrafter"/>
</dbReference>
<dbReference type="Pfam" id="PF03061">
    <property type="entry name" value="4HBT"/>
    <property type="match status" value="1"/>
</dbReference>
<protein>
    <submittedName>
        <fullName evidence="4">Acyl-CoA thioesterase</fullName>
    </submittedName>
</protein>
<organism evidence="4 5">
    <name type="scientific">Saccharopolyspora flava</name>
    <dbReference type="NCBI Taxonomy" id="95161"/>
    <lineage>
        <taxon>Bacteria</taxon>
        <taxon>Bacillati</taxon>
        <taxon>Actinomycetota</taxon>
        <taxon>Actinomycetes</taxon>
        <taxon>Pseudonocardiales</taxon>
        <taxon>Pseudonocardiaceae</taxon>
        <taxon>Saccharopolyspora</taxon>
    </lineage>
</organism>
<evidence type="ECO:0000313" key="4">
    <source>
        <dbReference type="EMBL" id="SFS39144.1"/>
    </source>
</evidence>
<sequence length="143" mass="15029">MSTSANRLTDSARSMLESDAASAALGIDVTTAHDGIATAHMRVTEQMVNGHDIAHGGYVFLLADTTFAAACNSHGPVTVAAGAEISFVKSAHLGDELTATAQERTSYGRNGIYDVTVHRDTPAGPEVIAEFRGRSRTVGQIKR</sequence>
<gene>
    <name evidence="4" type="ORF">SAMN05660874_00745</name>
</gene>
<dbReference type="SUPFAM" id="SSF54637">
    <property type="entry name" value="Thioesterase/thiol ester dehydrase-isomerase"/>
    <property type="match status" value="1"/>
</dbReference>
<evidence type="ECO:0000256" key="1">
    <source>
        <dbReference type="ARBA" id="ARBA00008324"/>
    </source>
</evidence>
<dbReference type="InterPro" id="IPR011973">
    <property type="entry name" value="PaaD"/>
</dbReference>
<dbReference type="InterPro" id="IPR029069">
    <property type="entry name" value="HotDog_dom_sf"/>
</dbReference>
<dbReference type="PANTHER" id="PTHR42856">
    <property type="entry name" value="ACYL-COENZYME A THIOESTERASE PAAI"/>
    <property type="match status" value="1"/>
</dbReference>
<keyword evidence="5" id="KW-1185">Reference proteome</keyword>
<name>A0A1I6PG19_9PSEU</name>
<feature type="domain" description="Thioesterase" evidence="3">
    <location>
        <begin position="53"/>
        <end position="121"/>
    </location>
</feature>
<dbReference type="NCBIfam" id="TIGR00369">
    <property type="entry name" value="unchar_dom_1"/>
    <property type="match status" value="1"/>
</dbReference>
<accession>A0A1I6PG19</accession>
<dbReference type="FunFam" id="3.10.129.10:FF:000022">
    <property type="entry name" value="Phenylacetic acid degradation protein"/>
    <property type="match status" value="1"/>
</dbReference>
<dbReference type="Gene3D" id="3.10.129.10">
    <property type="entry name" value="Hotdog Thioesterase"/>
    <property type="match status" value="1"/>
</dbReference>
<dbReference type="InterPro" id="IPR052723">
    <property type="entry name" value="Acyl-CoA_thioesterase_PaaI"/>
</dbReference>
<keyword evidence="2" id="KW-0378">Hydrolase</keyword>
<dbReference type="NCBIfam" id="TIGR02286">
    <property type="entry name" value="PaaD"/>
    <property type="match status" value="1"/>
</dbReference>
<comment type="similarity">
    <text evidence="1">Belongs to the thioesterase PaaI family.</text>
</comment>